<dbReference type="InterPro" id="IPR000210">
    <property type="entry name" value="BTB/POZ_dom"/>
</dbReference>
<dbReference type="InterPro" id="IPR011333">
    <property type="entry name" value="SKP1/BTB/POZ_sf"/>
</dbReference>
<dbReference type="GO" id="GO:0005737">
    <property type="term" value="C:cytoplasm"/>
    <property type="evidence" value="ECO:0000318"/>
    <property type="project" value="GO_Central"/>
</dbReference>
<organism evidence="4 5">
    <name type="scientific">Branchiostoma floridae</name>
    <name type="common">Florida lancelet</name>
    <name type="synonym">Amphioxus</name>
    <dbReference type="NCBI Taxonomy" id="7739"/>
    <lineage>
        <taxon>Eukaryota</taxon>
        <taxon>Metazoa</taxon>
        <taxon>Chordata</taxon>
        <taxon>Cephalochordata</taxon>
        <taxon>Leptocardii</taxon>
        <taxon>Amphioxiformes</taxon>
        <taxon>Branchiostomatidae</taxon>
        <taxon>Branchiostoma</taxon>
    </lineage>
</organism>
<dbReference type="KEGG" id="bfo:118417179"/>
<dbReference type="OrthoDB" id="45365at2759"/>
<dbReference type="PROSITE" id="PS50097">
    <property type="entry name" value="BTB"/>
    <property type="match status" value="1"/>
</dbReference>
<reference evidence="4" key="1">
    <citation type="journal article" date="2020" name="Nat. Ecol. Evol.">
        <title>Deeply conserved synteny resolves early events in vertebrate evolution.</title>
        <authorList>
            <person name="Simakov O."/>
            <person name="Marletaz F."/>
            <person name="Yue J.X."/>
            <person name="O'Connell B."/>
            <person name="Jenkins J."/>
            <person name="Brandt A."/>
            <person name="Calef R."/>
            <person name="Tung C.H."/>
            <person name="Huang T.K."/>
            <person name="Schmutz J."/>
            <person name="Satoh N."/>
            <person name="Yu J.K."/>
            <person name="Putnam N.H."/>
            <person name="Green R.E."/>
            <person name="Rokhsar D.S."/>
        </authorList>
    </citation>
    <scope>NUCLEOTIDE SEQUENCE [LARGE SCALE GENOMIC DNA]</scope>
    <source>
        <strain evidence="4">S238N-H82</strain>
    </source>
</reference>
<dbReference type="Proteomes" id="UP000001554">
    <property type="component" value="Chromosome 1"/>
</dbReference>
<accession>A0A9J7LBK5</accession>
<dbReference type="RefSeq" id="XP_035678518.1">
    <property type="nucleotide sequence ID" value="XM_035822625.1"/>
</dbReference>
<dbReference type="FunFam" id="1.25.40.420:FF:000001">
    <property type="entry name" value="Kelch-like family member 12"/>
    <property type="match status" value="1"/>
</dbReference>
<protein>
    <submittedName>
        <fullName evidence="5">Kelch-like protein 24 isoform X1</fullName>
    </submittedName>
</protein>
<dbReference type="GO" id="GO:0043161">
    <property type="term" value="P:proteasome-mediated ubiquitin-dependent protein catabolic process"/>
    <property type="evidence" value="ECO:0000318"/>
    <property type="project" value="GO_Central"/>
</dbReference>
<dbReference type="Gene3D" id="3.30.710.10">
    <property type="entry name" value="Potassium Channel Kv1.1, Chain A"/>
    <property type="match status" value="1"/>
</dbReference>
<dbReference type="SMART" id="SM00612">
    <property type="entry name" value="Kelch"/>
    <property type="match status" value="4"/>
</dbReference>
<keyword evidence="1" id="KW-0880">Kelch repeat</keyword>
<dbReference type="Pfam" id="PF00651">
    <property type="entry name" value="BTB"/>
    <property type="match status" value="1"/>
</dbReference>
<keyword evidence="2" id="KW-0677">Repeat</keyword>
<dbReference type="InterPro" id="IPR015915">
    <property type="entry name" value="Kelch-typ_b-propeller"/>
</dbReference>
<evidence type="ECO:0000256" key="1">
    <source>
        <dbReference type="ARBA" id="ARBA00022441"/>
    </source>
</evidence>
<evidence type="ECO:0000259" key="3">
    <source>
        <dbReference type="PROSITE" id="PS50097"/>
    </source>
</evidence>
<dbReference type="SMART" id="SM00225">
    <property type="entry name" value="BTB"/>
    <property type="match status" value="1"/>
</dbReference>
<dbReference type="InterPro" id="IPR017096">
    <property type="entry name" value="BTB-kelch_protein"/>
</dbReference>
<sequence>MMAEAQRSQASFDFCHNPHAGSLLQGLQKLRSDNLLTDVVLCVSGKEIPCHRNVLAACSEYFRAMFCNGHLESNESQVTIHEVTPGILQLLVDFAYTSKVTITQDNAMKLLEGANFFRILPVCDACVTFISNNLSATDCLQMMHIGNVLSCPGLEKRARLYALKEFASVSKTPEFLSLTKAQLIKLISSDRLSASEEVVYTAVMTWINLNADERNKDMKELMELVRFPFMDRRYFLENVEGNEAIRKSCQDIVTETRRCQLFPGEIQSPRTRPRHASGLREAVVVFGGHSNENTGGSHESSSITMTCNANPTRSTWIQMTELPEDSESPFPVAVLGTSDIVTSFASVGKDVWLYQSELNSWSKLAQMKLQRYSHRLAVLYGEVYAIGGKGGHDKPVSSVEVYDRRQNKWTEGVPLPQPRSCHAAAVLDSSIYVMGGLNAKDELTASVYRFKPGDSQWQSMRDMPGSGERVTATVLNGHIYLAGVQSSIYCYTPSEDGGLWSEVASGVLMDCGMTAFSGKVYTYGGYDTTTGKVSTAVMCLDPGTQSLRHVGTMAKGLYNCSCVTILKYC</sequence>
<feature type="domain" description="BTB" evidence="3">
    <location>
        <begin position="37"/>
        <end position="104"/>
    </location>
</feature>
<dbReference type="Gene3D" id="2.120.10.80">
    <property type="entry name" value="Kelch-type beta propeller"/>
    <property type="match status" value="2"/>
</dbReference>
<dbReference type="SUPFAM" id="SSF117281">
    <property type="entry name" value="Kelch motif"/>
    <property type="match status" value="1"/>
</dbReference>
<dbReference type="AlphaFoldDB" id="A0A9J7LBK5"/>
<dbReference type="InterPro" id="IPR011705">
    <property type="entry name" value="BACK"/>
</dbReference>
<keyword evidence="4" id="KW-1185">Reference proteome</keyword>
<reference evidence="5" key="2">
    <citation type="submission" date="2025-08" db="UniProtKB">
        <authorList>
            <consortium name="RefSeq"/>
        </authorList>
    </citation>
    <scope>IDENTIFICATION</scope>
    <source>
        <strain evidence="5">S238N-H82</strain>
        <tissue evidence="5">Testes</tissue>
    </source>
</reference>
<dbReference type="Pfam" id="PF01344">
    <property type="entry name" value="Kelch_1"/>
    <property type="match status" value="2"/>
</dbReference>
<dbReference type="InterPro" id="IPR006652">
    <property type="entry name" value="Kelch_1"/>
</dbReference>
<name>A0A9J7LBK5_BRAFL</name>
<dbReference type="PIRSF" id="PIRSF037037">
    <property type="entry name" value="Kelch-like_protein_gigaxonin"/>
    <property type="match status" value="1"/>
</dbReference>
<dbReference type="PANTHER" id="PTHR24412">
    <property type="entry name" value="KELCH PROTEIN"/>
    <property type="match status" value="1"/>
</dbReference>
<dbReference type="GO" id="GO:1990756">
    <property type="term" value="F:ubiquitin-like ligase-substrate adaptor activity"/>
    <property type="evidence" value="ECO:0000318"/>
    <property type="project" value="GO_Central"/>
</dbReference>
<dbReference type="SUPFAM" id="SSF54695">
    <property type="entry name" value="POZ domain"/>
    <property type="match status" value="1"/>
</dbReference>
<dbReference type="PANTHER" id="PTHR24412:SF272">
    <property type="entry name" value="KELCH-LIKE PROTEIN DIABLO"/>
    <property type="match status" value="1"/>
</dbReference>
<evidence type="ECO:0000313" key="5">
    <source>
        <dbReference type="RefSeq" id="XP_035678518.1"/>
    </source>
</evidence>
<dbReference type="Pfam" id="PF07707">
    <property type="entry name" value="BACK"/>
    <property type="match status" value="1"/>
</dbReference>
<evidence type="ECO:0000313" key="4">
    <source>
        <dbReference type="Proteomes" id="UP000001554"/>
    </source>
</evidence>
<gene>
    <name evidence="5" type="primary">LOC118417179</name>
</gene>
<dbReference type="GO" id="GO:0031463">
    <property type="term" value="C:Cul3-RING ubiquitin ligase complex"/>
    <property type="evidence" value="ECO:0000318"/>
    <property type="project" value="GO_Central"/>
</dbReference>
<dbReference type="GeneID" id="118417179"/>
<evidence type="ECO:0000256" key="2">
    <source>
        <dbReference type="ARBA" id="ARBA00022737"/>
    </source>
</evidence>
<proteinExistence type="predicted"/>
<dbReference type="Gene3D" id="1.25.40.420">
    <property type="match status" value="1"/>
</dbReference>
<dbReference type="SMART" id="SM00875">
    <property type="entry name" value="BACK"/>
    <property type="match status" value="1"/>
</dbReference>